<name>A0A1V4IJH6_9CLOT</name>
<proteinExistence type="predicted"/>
<organism evidence="1 2">
    <name type="scientific">Clostridium chromiireducens</name>
    <dbReference type="NCBI Taxonomy" id="225345"/>
    <lineage>
        <taxon>Bacteria</taxon>
        <taxon>Bacillati</taxon>
        <taxon>Bacillota</taxon>
        <taxon>Clostridia</taxon>
        <taxon>Eubacteriales</taxon>
        <taxon>Clostridiaceae</taxon>
        <taxon>Clostridium</taxon>
    </lineage>
</organism>
<evidence type="ECO:0000313" key="1">
    <source>
        <dbReference type="EMBL" id="OPJ60073.1"/>
    </source>
</evidence>
<gene>
    <name evidence="1" type="ORF">CLCHR_31490</name>
</gene>
<dbReference type="AlphaFoldDB" id="A0A1V4IJH6"/>
<dbReference type="OrthoDB" id="1901911at2"/>
<protein>
    <submittedName>
        <fullName evidence="1">Uncharacterized protein</fullName>
    </submittedName>
</protein>
<dbReference type="EMBL" id="MZGT01000043">
    <property type="protein sequence ID" value="OPJ60073.1"/>
    <property type="molecule type" value="Genomic_DNA"/>
</dbReference>
<dbReference type="Proteomes" id="UP000191056">
    <property type="component" value="Unassembled WGS sequence"/>
</dbReference>
<evidence type="ECO:0000313" key="2">
    <source>
        <dbReference type="Proteomes" id="UP000191056"/>
    </source>
</evidence>
<reference evidence="1 2" key="1">
    <citation type="submission" date="2017-03" db="EMBL/GenBank/DDBJ databases">
        <title>Genome sequence of Clostridium chromiireducens DSM 23318.</title>
        <authorList>
            <person name="Poehlein A."/>
            <person name="Daniel R."/>
        </authorList>
    </citation>
    <scope>NUCLEOTIDE SEQUENCE [LARGE SCALE GENOMIC DNA]</scope>
    <source>
        <strain evidence="1 2">DSM 23318</strain>
    </source>
</reference>
<sequence length="154" mass="18906">MLLPKSKIETVELMNEEYYLGDLSYDLISEEYSFKRNEDIDDLKLYPAEFYGLFNRKIRVVPSDVIREFIVDRIIPYNRMNLDCYLEYYNLDFWDEWEVFLAAKGMCFLDTFWIRRNNEESYKKHIRFTNSVRDDLLTEEYFIKKKFSKISSRK</sequence>
<keyword evidence="2" id="KW-1185">Reference proteome</keyword>
<accession>A0A1V4IJH6</accession>
<dbReference type="RefSeq" id="WP_079440762.1">
    <property type="nucleotide sequence ID" value="NZ_MZGT01000043.1"/>
</dbReference>
<comment type="caution">
    <text evidence="1">The sequence shown here is derived from an EMBL/GenBank/DDBJ whole genome shotgun (WGS) entry which is preliminary data.</text>
</comment>